<proteinExistence type="inferred from homology"/>
<gene>
    <name evidence="8" type="ORF">IM697_16570</name>
</gene>
<sequence length="305" mass="31288">MNATTARGALLAALACVLVGGSFTANSLLGDYPYAGGQFLRYGLACLLLLPIVGPDARARLRALAPRQWARLALLATVGMVGFNLAVIAAERTAEPAVPGVFVGCAPVVVAVLVPLLERRRPRRTVLGGAWLVVLGACAVQGWGRTDGTGIAFSVCALAGEVGFAVLAVPVLRPLGPRLLSATVCGIAAVESAAAGALLDGGAWLRRPDATETAALLWQAVIVTVIGFVCWYIGMQRLGAERATLFSGLIPVAAACTAPLVGTGSYGIPQAVGSALVGAGVVLGCRTRQSPPRYEGLRQLARKQV</sequence>
<feature type="transmembrane region" description="Helical" evidence="6">
    <location>
        <begin position="243"/>
        <end position="261"/>
    </location>
</feature>
<feature type="domain" description="EamA" evidence="7">
    <location>
        <begin position="173"/>
        <end position="283"/>
    </location>
</feature>
<comment type="subcellular location">
    <subcellularLocation>
        <location evidence="1">Membrane</location>
        <topology evidence="1">Multi-pass membrane protein</topology>
    </subcellularLocation>
</comment>
<dbReference type="PANTHER" id="PTHR32322:SF2">
    <property type="entry name" value="EAMA DOMAIN-CONTAINING PROTEIN"/>
    <property type="match status" value="1"/>
</dbReference>
<feature type="transmembrane region" description="Helical" evidence="6">
    <location>
        <begin position="267"/>
        <end position="285"/>
    </location>
</feature>
<evidence type="ECO:0000313" key="9">
    <source>
        <dbReference type="Proteomes" id="UP000594205"/>
    </source>
</evidence>
<dbReference type="RefSeq" id="WP_194048455.1">
    <property type="nucleotide sequence ID" value="NZ_CP063373.1"/>
</dbReference>
<dbReference type="InterPro" id="IPR037185">
    <property type="entry name" value="EmrE-like"/>
</dbReference>
<keyword evidence="3 6" id="KW-0812">Transmembrane</keyword>
<evidence type="ECO:0000256" key="4">
    <source>
        <dbReference type="ARBA" id="ARBA00022989"/>
    </source>
</evidence>
<evidence type="ECO:0000313" key="8">
    <source>
        <dbReference type="EMBL" id="QOV39863.1"/>
    </source>
</evidence>
<evidence type="ECO:0000256" key="3">
    <source>
        <dbReference type="ARBA" id="ARBA00022692"/>
    </source>
</evidence>
<evidence type="ECO:0000256" key="1">
    <source>
        <dbReference type="ARBA" id="ARBA00004141"/>
    </source>
</evidence>
<dbReference type="AlphaFoldDB" id="A0A7M2SWG8"/>
<dbReference type="Proteomes" id="UP000594205">
    <property type="component" value="Chromosome"/>
</dbReference>
<keyword evidence="5 6" id="KW-0472">Membrane</keyword>
<comment type="similarity">
    <text evidence="2">Belongs to the EamA transporter family.</text>
</comment>
<feature type="transmembrane region" description="Helical" evidence="6">
    <location>
        <begin position="40"/>
        <end position="57"/>
    </location>
</feature>
<dbReference type="InterPro" id="IPR000620">
    <property type="entry name" value="EamA_dom"/>
</dbReference>
<feature type="transmembrane region" description="Helical" evidence="6">
    <location>
        <begin position="96"/>
        <end position="114"/>
    </location>
</feature>
<feature type="transmembrane region" description="Helical" evidence="6">
    <location>
        <begin position="126"/>
        <end position="144"/>
    </location>
</feature>
<dbReference type="SUPFAM" id="SSF103481">
    <property type="entry name" value="Multidrug resistance efflux transporter EmrE"/>
    <property type="match status" value="2"/>
</dbReference>
<reference evidence="8 9" key="1">
    <citation type="submission" date="2020-10" db="EMBL/GenBank/DDBJ databases">
        <title>Streptomyces ferrugineus complate genome analysis.</title>
        <authorList>
            <person name="Anwar N."/>
        </authorList>
    </citation>
    <scope>NUCLEOTIDE SEQUENCE [LARGE SCALE GENOMIC DNA]</scope>
    <source>
        <strain evidence="8 9">CCTCC AA2014009</strain>
    </source>
</reference>
<feature type="transmembrane region" description="Helical" evidence="6">
    <location>
        <begin position="150"/>
        <end position="172"/>
    </location>
</feature>
<feature type="transmembrane region" description="Helical" evidence="6">
    <location>
        <begin position="216"/>
        <end position="234"/>
    </location>
</feature>
<evidence type="ECO:0000256" key="6">
    <source>
        <dbReference type="SAM" id="Phobius"/>
    </source>
</evidence>
<protein>
    <submittedName>
        <fullName evidence="8">DMT family transporter</fullName>
    </submittedName>
</protein>
<feature type="transmembrane region" description="Helical" evidence="6">
    <location>
        <begin position="179"/>
        <end position="204"/>
    </location>
</feature>
<evidence type="ECO:0000256" key="5">
    <source>
        <dbReference type="ARBA" id="ARBA00023136"/>
    </source>
</evidence>
<evidence type="ECO:0000256" key="2">
    <source>
        <dbReference type="ARBA" id="ARBA00007362"/>
    </source>
</evidence>
<keyword evidence="4 6" id="KW-1133">Transmembrane helix</keyword>
<accession>A0A7M2SWG8</accession>
<dbReference type="PANTHER" id="PTHR32322">
    <property type="entry name" value="INNER MEMBRANE TRANSPORTER"/>
    <property type="match status" value="1"/>
</dbReference>
<dbReference type="Pfam" id="PF00892">
    <property type="entry name" value="EamA"/>
    <property type="match status" value="2"/>
</dbReference>
<feature type="domain" description="EamA" evidence="7">
    <location>
        <begin position="7"/>
        <end position="138"/>
    </location>
</feature>
<dbReference type="InterPro" id="IPR050638">
    <property type="entry name" value="AA-Vitamin_Transporters"/>
</dbReference>
<name>A0A7M2SWG8_9ACTN</name>
<feature type="transmembrane region" description="Helical" evidence="6">
    <location>
        <begin position="69"/>
        <end position="90"/>
    </location>
</feature>
<dbReference type="KEGG" id="sfeu:IM697_16570"/>
<dbReference type="GO" id="GO:0016020">
    <property type="term" value="C:membrane"/>
    <property type="evidence" value="ECO:0007669"/>
    <property type="project" value="UniProtKB-SubCell"/>
</dbReference>
<organism evidence="8 9">
    <name type="scientific">Streptomyces ferrugineus</name>
    <dbReference type="NCBI Taxonomy" id="1413221"/>
    <lineage>
        <taxon>Bacteria</taxon>
        <taxon>Bacillati</taxon>
        <taxon>Actinomycetota</taxon>
        <taxon>Actinomycetes</taxon>
        <taxon>Kitasatosporales</taxon>
        <taxon>Streptomycetaceae</taxon>
        <taxon>Streptomyces</taxon>
    </lineage>
</organism>
<dbReference type="EMBL" id="CP063373">
    <property type="protein sequence ID" value="QOV39863.1"/>
    <property type="molecule type" value="Genomic_DNA"/>
</dbReference>
<keyword evidence="9" id="KW-1185">Reference proteome</keyword>
<evidence type="ECO:0000259" key="7">
    <source>
        <dbReference type="Pfam" id="PF00892"/>
    </source>
</evidence>